<gene>
    <name evidence="2" type="ORF">B0T24DRAFT_629305</name>
</gene>
<sequence length="91" mass="9912">MAHCVGLGLRPAGLLIILQSMAHCVDLGLRPAGPHFNRLAYEITTEAVENHGGRVREVLNVQRKKFRLWVELGQIPGATNSDGICSMCMGD</sequence>
<organism evidence="2 3">
    <name type="scientific">Lasiosphaeria ovina</name>
    <dbReference type="NCBI Taxonomy" id="92902"/>
    <lineage>
        <taxon>Eukaryota</taxon>
        <taxon>Fungi</taxon>
        <taxon>Dikarya</taxon>
        <taxon>Ascomycota</taxon>
        <taxon>Pezizomycotina</taxon>
        <taxon>Sordariomycetes</taxon>
        <taxon>Sordariomycetidae</taxon>
        <taxon>Sordariales</taxon>
        <taxon>Lasiosphaeriaceae</taxon>
        <taxon>Lasiosphaeria</taxon>
    </lineage>
</organism>
<protein>
    <submittedName>
        <fullName evidence="2">Uncharacterized protein</fullName>
    </submittedName>
</protein>
<keyword evidence="3" id="KW-1185">Reference proteome</keyword>
<dbReference type="EMBL" id="JAULSN010000005">
    <property type="protein sequence ID" value="KAK3371518.1"/>
    <property type="molecule type" value="Genomic_DNA"/>
</dbReference>
<keyword evidence="1" id="KW-0732">Signal</keyword>
<evidence type="ECO:0000313" key="3">
    <source>
        <dbReference type="Proteomes" id="UP001287356"/>
    </source>
</evidence>
<feature type="signal peptide" evidence="1">
    <location>
        <begin position="1"/>
        <end position="24"/>
    </location>
</feature>
<evidence type="ECO:0000313" key="2">
    <source>
        <dbReference type="EMBL" id="KAK3371518.1"/>
    </source>
</evidence>
<comment type="caution">
    <text evidence="2">The sequence shown here is derived from an EMBL/GenBank/DDBJ whole genome shotgun (WGS) entry which is preliminary data.</text>
</comment>
<proteinExistence type="predicted"/>
<reference evidence="2" key="1">
    <citation type="journal article" date="2023" name="Mol. Phylogenet. Evol.">
        <title>Genome-scale phylogeny and comparative genomics of the fungal order Sordariales.</title>
        <authorList>
            <person name="Hensen N."/>
            <person name="Bonometti L."/>
            <person name="Westerberg I."/>
            <person name="Brannstrom I.O."/>
            <person name="Guillou S."/>
            <person name="Cros-Aarteil S."/>
            <person name="Calhoun S."/>
            <person name="Haridas S."/>
            <person name="Kuo A."/>
            <person name="Mondo S."/>
            <person name="Pangilinan J."/>
            <person name="Riley R."/>
            <person name="LaButti K."/>
            <person name="Andreopoulos B."/>
            <person name="Lipzen A."/>
            <person name="Chen C."/>
            <person name="Yan M."/>
            <person name="Daum C."/>
            <person name="Ng V."/>
            <person name="Clum A."/>
            <person name="Steindorff A."/>
            <person name="Ohm R.A."/>
            <person name="Martin F."/>
            <person name="Silar P."/>
            <person name="Natvig D.O."/>
            <person name="Lalanne C."/>
            <person name="Gautier V."/>
            <person name="Ament-Velasquez S.L."/>
            <person name="Kruys A."/>
            <person name="Hutchinson M.I."/>
            <person name="Powell A.J."/>
            <person name="Barry K."/>
            <person name="Miller A.N."/>
            <person name="Grigoriev I.V."/>
            <person name="Debuchy R."/>
            <person name="Gladieux P."/>
            <person name="Hiltunen Thoren M."/>
            <person name="Johannesson H."/>
        </authorList>
    </citation>
    <scope>NUCLEOTIDE SEQUENCE</scope>
    <source>
        <strain evidence="2">CBS 958.72</strain>
    </source>
</reference>
<feature type="chain" id="PRO_5042019790" evidence="1">
    <location>
        <begin position="25"/>
        <end position="91"/>
    </location>
</feature>
<dbReference type="AlphaFoldDB" id="A0AAE0N623"/>
<evidence type="ECO:0000256" key="1">
    <source>
        <dbReference type="SAM" id="SignalP"/>
    </source>
</evidence>
<accession>A0AAE0N623</accession>
<reference evidence="2" key="2">
    <citation type="submission" date="2023-06" db="EMBL/GenBank/DDBJ databases">
        <authorList>
            <consortium name="Lawrence Berkeley National Laboratory"/>
            <person name="Haridas S."/>
            <person name="Hensen N."/>
            <person name="Bonometti L."/>
            <person name="Westerberg I."/>
            <person name="Brannstrom I.O."/>
            <person name="Guillou S."/>
            <person name="Cros-Aarteil S."/>
            <person name="Calhoun S."/>
            <person name="Kuo A."/>
            <person name="Mondo S."/>
            <person name="Pangilinan J."/>
            <person name="Riley R."/>
            <person name="Labutti K."/>
            <person name="Andreopoulos B."/>
            <person name="Lipzen A."/>
            <person name="Chen C."/>
            <person name="Yanf M."/>
            <person name="Daum C."/>
            <person name="Ng V."/>
            <person name="Clum A."/>
            <person name="Steindorff A."/>
            <person name="Ohm R."/>
            <person name="Martin F."/>
            <person name="Silar P."/>
            <person name="Natvig D."/>
            <person name="Lalanne C."/>
            <person name="Gautier V."/>
            <person name="Ament-Velasquez S.L."/>
            <person name="Kruys A."/>
            <person name="Hutchinson M.I."/>
            <person name="Powell A.J."/>
            <person name="Barry K."/>
            <person name="Miller A.N."/>
            <person name="Grigoriev I.V."/>
            <person name="Debuchy R."/>
            <person name="Gladieux P."/>
            <person name="Thoren M.H."/>
            <person name="Johannesson H."/>
        </authorList>
    </citation>
    <scope>NUCLEOTIDE SEQUENCE</scope>
    <source>
        <strain evidence="2">CBS 958.72</strain>
    </source>
</reference>
<name>A0AAE0N623_9PEZI</name>
<dbReference type="Proteomes" id="UP001287356">
    <property type="component" value="Unassembled WGS sequence"/>
</dbReference>